<proteinExistence type="inferred from homology"/>
<evidence type="ECO:0000313" key="6">
    <source>
        <dbReference type="Proteomes" id="UP000236724"/>
    </source>
</evidence>
<dbReference type="Gene3D" id="1.10.530.10">
    <property type="match status" value="1"/>
</dbReference>
<dbReference type="PANTHER" id="PTHR37423">
    <property type="entry name" value="SOLUBLE LYTIC MUREIN TRANSGLYCOSYLASE-RELATED"/>
    <property type="match status" value="1"/>
</dbReference>
<name>A0A1H6F9J7_9GAMM</name>
<feature type="domain" description="DUF4124" evidence="4">
    <location>
        <begin position="10"/>
        <end position="51"/>
    </location>
</feature>
<dbReference type="Pfam" id="PF13511">
    <property type="entry name" value="DUF4124"/>
    <property type="match status" value="1"/>
</dbReference>
<dbReference type="EC" id="4.2.2.-" evidence="5"/>
<gene>
    <name evidence="5" type="primary">slt_3</name>
    <name evidence="5" type="ORF">MBHS_01916</name>
</gene>
<feature type="domain" description="Transglycosylase SLT" evidence="3">
    <location>
        <begin position="119"/>
        <end position="216"/>
    </location>
</feature>
<reference evidence="5 6" key="1">
    <citation type="submission" date="2016-10" db="EMBL/GenBank/DDBJ databases">
        <authorList>
            <person name="de Groot N.N."/>
        </authorList>
    </citation>
    <scope>NUCLEOTIDE SEQUENCE [LARGE SCALE GENOMIC DNA]</scope>
    <source>
        <strain evidence="5">MBHS1</strain>
    </source>
</reference>
<protein>
    <submittedName>
        <fullName evidence="5">Soluble lytic murein transglycosylase</fullName>
        <ecNumber evidence="5">4.2.2.-</ecNumber>
    </submittedName>
</protein>
<evidence type="ECO:0000256" key="1">
    <source>
        <dbReference type="ARBA" id="ARBA00007734"/>
    </source>
</evidence>
<evidence type="ECO:0000259" key="3">
    <source>
        <dbReference type="Pfam" id="PF01464"/>
    </source>
</evidence>
<feature type="signal peptide" evidence="2">
    <location>
        <begin position="1"/>
        <end position="20"/>
    </location>
</feature>
<keyword evidence="2" id="KW-0732">Signal</keyword>
<dbReference type="GO" id="GO:0008933">
    <property type="term" value="F:peptidoglycan lytic transglycosylase activity"/>
    <property type="evidence" value="ECO:0007669"/>
    <property type="project" value="InterPro"/>
</dbReference>
<dbReference type="CDD" id="cd00254">
    <property type="entry name" value="LT-like"/>
    <property type="match status" value="1"/>
</dbReference>
<organism evidence="5 6">
    <name type="scientific">Candidatus Venteria ishoeyi</name>
    <dbReference type="NCBI Taxonomy" id="1899563"/>
    <lineage>
        <taxon>Bacteria</taxon>
        <taxon>Pseudomonadati</taxon>
        <taxon>Pseudomonadota</taxon>
        <taxon>Gammaproteobacteria</taxon>
        <taxon>Thiotrichales</taxon>
        <taxon>Thiotrichaceae</taxon>
        <taxon>Venteria</taxon>
    </lineage>
</organism>
<feature type="chain" id="PRO_5014699297" evidence="2">
    <location>
        <begin position="21"/>
        <end position="239"/>
    </location>
</feature>
<dbReference type="SUPFAM" id="SSF53955">
    <property type="entry name" value="Lysozyme-like"/>
    <property type="match status" value="1"/>
</dbReference>
<accession>A0A1H6F9J7</accession>
<evidence type="ECO:0000256" key="2">
    <source>
        <dbReference type="SAM" id="SignalP"/>
    </source>
</evidence>
<dbReference type="AlphaFoldDB" id="A0A1H6F9J7"/>
<dbReference type="GO" id="GO:0016020">
    <property type="term" value="C:membrane"/>
    <property type="evidence" value="ECO:0007669"/>
    <property type="project" value="InterPro"/>
</dbReference>
<evidence type="ECO:0000313" key="5">
    <source>
        <dbReference type="EMBL" id="SEH06061.1"/>
    </source>
</evidence>
<dbReference type="OrthoDB" id="92254at2"/>
<comment type="similarity">
    <text evidence="1">Belongs to the transglycosylase Slt family.</text>
</comment>
<dbReference type="Pfam" id="PF01464">
    <property type="entry name" value="SLT"/>
    <property type="match status" value="1"/>
</dbReference>
<dbReference type="InterPro" id="IPR008258">
    <property type="entry name" value="Transglycosylase_SLT_dom_1"/>
</dbReference>
<dbReference type="RefSeq" id="WP_103919890.1">
    <property type="nucleotide sequence ID" value="NZ_FMSV02000429.1"/>
</dbReference>
<dbReference type="InterPro" id="IPR000189">
    <property type="entry name" value="Transglyc_AS"/>
</dbReference>
<sequence>MKNHRIVLLLCCLAFSTGQASEIYSYTDANGNMYFTNQPRNAKPKPTLTKRALKKTGFVASVEIYKYIDPKGIVHLTDQPPDMRYQLIYSGDSPGLPENIDLGVAVTALGKLSEHYAPLIRQTANLYQLDPALIHAVVTAESAYNADAISPKGAVGLMQLMPATAKHLGVRDRYDPADNLDGGTRYLKQLLGRFNDIKLALAAYNAGEGAVMRYGNKIPPYRETQNYVVKVMDLYARYQ</sequence>
<dbReference type="GO" id="GO:0000270">
    <property type="term" value="P:peptidoglycan metabolic process"/>
    <property type="evidence" value="ECO:0007669"/>
    <property type="project" value="InterPro"/>
</dbReference>
<dbReference type="PROSITE" id="PS00922">
    <property type="entry name" value="TRANSGLYCOSYLASE"/>
    <property type="match status" value="1"/>
</dbReference>
<dbReference type="PANTHER" id="PTHR37423:SF2">
    <property type="entry name" value="MEMBRANE-BOUND LYTIC MUREIN TRANSGLYCOSYLASE C"/>
    <property type="match status" value="1"/>
</dbReference>
<keyword evidence="5" id="KW-0456">Lyase</keyword>
<dbReference type="EMBL" id="FMSV02000429">
    <property type="protein sequence ID" value="SEH06061.1"/>
    <property type="molecule type" value="Genomic_DNA"/>
</dbReference>
<keyword evidence="6" id="KW-1185">Reference proteome</keyword>
<dbReference type="InterPro" id="IPR023346">
    <property type="entry name" value="Lysozyme-like_dom_sf"/>
</dbReference>
<dbReference type="Proteomes" id="UP000236724">
    <property type="component" value="Unassembled WGS sequence"/>
</dbReference>
<evidence type="ECO:0000259" key="4">
    <source>
        <dbReference type="Pfam" id="PF13511"/>
    </source>
</evidence>
<dbReference type="InterPro" id="IPR025392">
    <property type="entry name" value="DUF4124"/>
</dbReference>